<gene>
    <name evidence="1" type="ORF">PENTCL1PPCAC_511</name>
</gene>
<protein>
    <submittedName>
        <fullName evidence="1">Uncharacterized protein</fullName>
    </submittedName>
</protein>
<dbReference type="EMBL" id="BTSX01000001">
    <property type="protein sequence ID" value="GMS78336.1"/>
    <property type="molecule type" value="Genomic_DNA"/>
</dbReference>
<sequence>LHIEVGCAFLDLEPLLGNQSEHSRRLLEIALDDTQRNRLLAILCRTLDMVRIGESPLFLSQNPAQITHGLISLHVMNNSVRMHTMYDR</sequence>
<reference evidence="1" key="1">
    <citation type="submission" date="2023-10" db="EMBL/GenBank/DDBJ databases">
        <title>Genome assembly of Pristionchus species.</title>
        <authorList>
            <person name="Yoshida K."/>
            <person name="Sommer R.J."/>
        </authorList>
    </citation>
    <scope>NUCLEOTIDE SEQUENCE</scope>
    <source>
        <strain evidence="1">RS0144</strain>
    </source>
</reference>
<evidence type="ECO:0000313" key="2">
    <source>
        <dbReference type="Proteomes" id="UP001432027"/>
    </source>
</evidence>
<feature type="non-terminal residue" evidence="1">
    <location>
        <position position="1"/>
    </location>
</feature>
<comment type="caution">
    <text evidence="1">The sequence shown here is derived from an EMBL/GenBank/DDBJ whole genome shotgun (WGS) entry which is preliminary data.</text>
</comment>
<proteinExistence type="predicted"/>
<dbReference type="Proteomes" id="UP001432027">
    <property type="component" value="Unassembled WGS sequence"/>
</dbReference>
<evidence type="ECO:0000313" key="1">
    <source>
        <dbReference type="EMBL" id="GMS78336.1"/>
    </source>
</evidence>
<keyword evidence="2" id="KW-1185">Reference proteome</keyword>
<organism evidence="1 2">
    <name type="scientific">Pristionchus entomophagus</name>
    <dbReference type="NCBI Taxonomy" id="358040"/>
    <lineage>
        <taxon>Eukaryota</taxon>
        <taxon>Metazoa</taxon>
        <taxon>Ecdysozoa</taxon>
        <taxon>Nematoda</taxon>
        <taxon>Chromadorea</taxon>
        <taxon>Rhabditida</taxon>
        <taxon>Rhabditina</taxon>
        <taxon>Diplogasteromorpha</taxon>
        <taxon>Diplogasteroidea</taxon>
        <taxon>Neodiplogasteridae</taxon>
        <taxon>Pristionchus</taxon>
    </lineage>
</organism>
<feature type="non-terminal residue" evidence="1">
    <location>
        <position position="88"/>
    </location>
</feature>
<dbReference type="AlphaFoldDB" id="A0AAV5SF68"/>
<name>A0AAV5SF68_9BILA</name>
<accession>A0AAV5SF68</accession>